<dbReference type="EMBL" id="LR743511">
    <property type="protein sequence ID" value="CAA2145125.1"/>
    <property type="molecule type" value="Genomic_DNA"/>
</dbReference>
<reference evidence="3" key="1">
    <citation type="submission" date="2019-12" db="EMBL/GenBank/DDBJ databases">
        <authorList>
            <person name="Cremers G."/>
        </authorList>
    </citation>
    <scope>NUCLEOTIDE SEQUENCE</scope>
    <source>
        <strain evidence="3">Mbul2</strain>
    </source>
</reference>
<organism evidence="3">
    <name type="scientific">Methylobacterium bullatum</name>
    <dbReference type="NCBI Taxonomy" id="570505"/>
    <lineage>
        <taxon>Bacteria</taxon>
        <taxon>Pseudomonadati</taxon>
        <taxon>Pseudomonadota</taxon>
        <taxon>Alphaproteobacteria</taxon>
        <taxon>Hyphomicrobiales</taxon>
        <taxon>Methylobacteriaceae</taxon>
        <taxon>Methylobacterium</taxon>
    </lineage>
</organism>
<dbReference type="AlphaFoldDB" id="A0A679K902"/>
<feature type="region of interest" description="Disordered" evidence="2">
    <location>
        <begin position="147"/>
        <end position="170"/>
    </location>
</feature>
<evidence type="ECO:0008006" key="4">
    <source>
        <dbReference type="Google" id="ProtNLM"/>
    </source>
</evidence>
<evidence type="ECO:0000256" key="2">
    <source>
        <dbReference type="SAM" id="MobiDB-lite"/>
    </source>
</evidence>
<proteinExistence type="predicted"/>
<sequence length="267" mass="29864">MIQQTLIDTLADDLVERGVLVSYSTIQEALREHNKQPDEDAGKGASYRDLHTLLTNWRDRRRYKGHLAALNMPERMEKALAVFAARAMKAAEVRVAASQELRPATPDTQAVMNQMERFVGRLEEQMASLTEENRTLRKEIAALRPAPPAITDATAPRPPRPEGGGRKKGVPAATSRFFWDRVVQELCVELKRKGTMSLVEMFDAIDADTKALAAHAFQAIDIEKLEEKLAYRVENAEHRLSRLPDGTYSLIKGPLPPRTVQAKADAQ</sequence>
<gene>
    <name evidence="3" type="ORF">MBLL_04246</name>
</gene>
<keyword evidence="1" id="KW-0175">Coiled coil</keyword>
<evidence type="ECO:0000256" key="1">
    <source>
        <dbReference type="SAM" id="Coils"/>
    </source>
</evidence>
<feature type="coiled-coil region" evidence="1">
    <location>
        <begin position="112"/>
        <end position="139"/>
    </location>
</feature>
<accession>A0A679K902</accession>
<dbReference type="RefSeq" id="WP_339163540.1">
    <property type="nucleotide sequence ID" value="NZ_LR743511.1"/>
</dbReference>
<name>A0A679K902_9HYPH</name>
<evidence type="ECO:0000313" key="3">
    <source>
        <dbReference type="EMBL" id="CAA2145125.1"/>
    </source>
</evidence>
<protein>
    <recommendedName>
        <fullName evidence="4">KfrA N-terminal DNA-binding domain-containing protein</fullName>
    </recommendedName>
</protein>